<reference evidence="1" key="1">
    <citation type="journal article" date="2020" name="Nature">
        <title>Giant virus diversity and host interactions through global metagenomics.</title>
        <authorList>
            <person name="Schulz F."/>
            <person name="Roux S."/>
            <person name="Paez-Espino D."/>
            <person name="Jungbluth S."/>
            <person name="Walsh D.A."/>
            <person name="Denef V.J."/>
            <person name="McMahon K.D."/>
            <person name="Konstantinidis K.T."/>
            <person name="Eloe-Fadrosh E.A."/>
            <person name="Kyrpides N.C."/>
            <person name="Woyke T."/>
        </authorList>
    </citation>
    <scope>NUCLEOTIDE SEQUENCE</scope>
    <source>
        <strain evidence="1">GVMAG-M-3300023184-167</strain>
    </source>
</reference>
<dbReference type="AlphaFoldDB" id="A0A6C0HRY1"/>
<dbReference type="EMBL" id="MN740006">
    <property type="protein sequence ID" value="QHT83140.1"/>
    <property type="molecule type" value="Genomic_DNA"/>
</dbReference>
<protein>
    <submittedName>
        <fullName evidence="1">Uncharacterized protein</fullName>
    </submittedName>
</protein>
<name>A0A6C0HRY1_9ZZZZ</name>
<proteinExistence type="predicted"/>
<evidence type="ECO:0000313" key="1">
    <source>
        <dbReference type="EMBL" id="QHT83140.1"/>
    </source>
</evidence>
<accession>A0A6C0HRY1</accession>
<organism evidence="1">
    <name type="scientific">viral metagenome</name>
    <dbReference type="NCBI Taxonomy" id="1070528"/>
    <lineage>
        <taxon>unclassified sequences</taxon>
        <taxon>metagenomes</taxon>
        <taxon>organismal metagenomes</taxon>
    </lineage>
</organism>
<sequence length="272" mass="32331">MKGQVEILLATQYKENKFVQIFRALYYEYTPGDLNGKTEEALQYWFLKENISKVNTMVQDDDVEGIIVNLNHIKMIYTNLPNNLAIVQRRMPRLLIVFYEKIYALANNIDHLIHVFSETVEMLAKLIDVRKILDNARRKIMLFWKNDPEVFFRMQLRIIEPECSVELFQSDLYIPYIVGIRDLPLWTDPSIVLVINDTRKIIQTREQTKVQRKDYYVILRLITQKYNFDWAIKMIIDYLPISLLFDLMVSQTPYEFSLGKSRTQGEISIWVS</sequence>